<dbReference type="RefSeq" id="WP_157366793.1">
    <property type="nucleotide sequence ID" value="NZ_CBCRXS010000001.1"/>
</dbReference>
<dbReference type="Proteomes" id="UP000274762">
    <property type="component" value="Unassembled WGS sequence"/>
</dbReference>
<feature type="transmembrane region" description="Helical" evidence="1">
    <location>
        <begin position="12"/>
        <end position="32"/>
    </location>
</feature>
<gene>
    <name evidence="2" type="ORF">DFJ75_0461</name>
</gene>
<dbReference type="OrthoDB" id="10003642at2"/>
<accession>A0A495JXB7</accession>
<dbReference type="EMBL" id="RBKV01000001">
    <property type="protein sequence ID" value="RKR93676.1"/>
    <property type="molecule type" value="Genomic_DNA"/>
</dbReference>
<evidence type="ECO:0000256" key="1">
    <source>
        <dbReference type="SAM" id="Phobius"/>
    </source>
</evidence>
<keyword evidence="1" id="KW-0812">Transmembrane</keyword>
<keyword evidence="1" id="KW-0472">Membrane</keyword>
<sequence>MHTVGRTRVNSAHLVALVIGLGGVAFGLFWGITHAGEPEVFSPTLIGFVGAALALNSGWRLVTKRRRNG</sequence>
<organism evidence="2 3">
    <name type="scientific">Williamsia marianensis</name>
    <dbReference type="NCBI Taxonomy" id="85044"/>
    <lineage>
        <taxon>Bacteria</taxon>
        <taxon>Bacillati</taxon>
        <taxon>Actinomycetota</taxon>
        <taxon>Actinomycetes</taxon>
        <taxon>Mycobacteriales</taxon>
        <taxon>Nocardiaceae</taxon>
        <taxon>Williamsia</taxon>
    </lineage>
</organism>
<keyword evidence="1" id="KW-1133">Transmembrane helix</keyword>
<dbReference type="AlphaFoldDB" id="A0A495JXB7"/>
<feature type="transmembrane region" description="Helical" evidence="1">
    <location>
        <begin position="44"/>
        <end position="62"/>
    </location>
</feature>
<comment type="caution">
    <text evidence="2">The sequence shown here is derived from an EMBL/GenBank/DDBJ whole genome shotgun (WGS) entry which is preliminary data.</text>
</comment>
<protein>
    <submittedName>
        <fullName evidence="2">Uncharacterized protein</fullName>
    </submittedName>
</protein>
<evidence type="ECO:0000313" key="2">
    <source>
        <dbReference type="EMBL" id="RKR93676.1"/>
    </source>
</evidence>
<evidence type="ECO:0000313" key="3">
    <source>
        <dbReference type="Proteomes" id="UP000274762"/>
    </source>
</evidence>
<name>A0A495JXB7_WILMA</name>
<proteinExistence type="predicted"/>
<reference evidence="2 3" key="1">
    <citation type="submission" date="2018-10" db="EMBL/GenBank/DDBJ databases">
        <title>Sequencing the genomes of 1000 actinobacteria strains.</title>
        <authorList>
            <person name="Klenk H.-P."/>
        </authorList>
    </citation>
    <scope>NUCLEOTIDE SEQUENCE [LARGE SCALE GENOMIC DNA]</scope>
    <source>
        <strain evidence="2 3">DSM 44343</strain>
    </source>
</reference>